<accession>A0A8H6HU03</accession>
<keyword evidence="2" id="KW-1185">Reference proteome</keyword>
<comment type="caution">
    <text evidence="1">The sequence shown here is derived from an EMBL/GenBank/DDBJ whole genome shotgun (WGS) entry which is preliminary data.</text>
</comment>
<gene>
    <name evidence="1" type="ORF">DFP72DRAFT_1046679</name>
</gene>
<dbReference type="Proteomes" id="UP000521943">
    <property type="component" value="Unassembled WGS sequence"/>
</dbReference>
<evidence type="ECO:0000313" key="2">
    <source>
        <dbReference type="Proteomes" id="UP000521943"/>
    </source>
</evidence>
<protein>
    <submittedName>
        <fullName evidence="1">Uncharacterized protein</fullName>
    </submittedName>
</protein>
<name>A0A8H6HU03_9AGAR</name>
<dbReference type="AlphaFoldDB" id="A0A8H6HU03"/>
<evidence type="ECO:0000313" key="1">
    <source>
        <dbReference type="EMBL" id="KAF6753189.1"/>
    </source>
</evidence>
<reference evidence="1 2" key="1">
    <citation type="submission" date="2020-07" db="EMBL/GenBank/DDBJ databases">
        <title>Comparative genomics of pyrophilous fungi reveals a link between fire events and developmental genes.</title>
        <authorList>
            <consortium name="DOE Joint Genome Institute"/>
            <person name="Steindorff A.S."/>
            <person name="Carver A."/>
            <person name="Calhoun S."/>
            <person name="Stillman K."/>
            <person name="Liu H."/>
            <person name="Lipzen A."/>
            <person name="Pangilinan J."/>
            <person name="Labutti K."/>
            <person name="Bruns T.D."/>
            <person name="Grigoriev I.V."/>
        </authorList>
    </citation>
    <scope>NUCLEOTIDE SEQUENCE [LARGE SCALE GENOMIC DNA]</scope>
    <source>
        <strain evidence="1 2">CBS 144469</strain>
    </source>
</reference>
<organism evidence="1 2">
    <name type="scientific">Ephemerocybe angulata</name>
    <dbReference type="NCBI Taxonomy" id="980116"/>
    <lineage>
        <taxon>Eukaryota</taxon>
        <taxon>Fungi</taxon>
        <taxon>Dikarya</taxon>
        <taxon>Basidiomycota</taxon>
        <taxon>Agaricomycotina</taxon>
        <taxon>Agaricomycetes</taxon>
        <taxon>Agaricomycetidae</taxon>
        <taxon>Agaricales</taxon>
        <taxon>Agaricineae</taxon>
        <taxon>Psathyrellaceae</taxon>
        <taxon>Ephemerocybe</taxon>
    </lineage>
</organism>
<sequence>MGASRRKARLITSGRSAAKADLELQWPMCRFLVFNLHPLHLPRGLYRSAMQVAYFSTIDRKSETQKSLGNQNGQNGQQDSVMRRTENIGGIRRNTVPPFSLGSPIERHQAKMRFRYHEIFQTEVLLEKRGTGRRQVPLPTRLDTITCVPVLPGNRNRLRRLAVAKLFAAACDPLETW</sequence>
<proteinExistence type="predicted"/>
<dbReference type="EMBL" id="JACGCI010000040">
    <property type="protein sequence ID" value="KAF6753189.1"/>
    <property type="molecule type" value="Genomic_DNA"/>
</dbReference>